<proteinExistence type="predicted"/>
<comment type="caution">
    <text evidence="7">The sequence shown here is derived from an EMBL/GenBank/DDBJ whole genome shotgun (WGS) entry which is preliminary data.</text>
</comment>
<dbReference type="AlphaFoldDB" id="A0A0V1N7G8"/>
<dbReference type="CDD" id="cd06008">
    <property type="entry name" value="NF-X1-zinc-finger"/>
    <property type="match status" value="1"/>
</dbReference>
<dbReference type="Gene3D" id="3.30.40.10">
    <property type="entry name" value="Zinc/RING finger domain, C3HC4 (zinc finger)"/>
    <property type="match status" value="1"/>
</dbReference>
<dbReference type="InterPro" id="IPR019787">
    <property type="entry name" value="Znf_PHD-finger"/>
</dbReference>
<dbReference type="InterPro" id="IPR013083">
    <property type="entry name" value="Znf_RING/FYVE/PHD"/>
</dbReference>
<feature type="domain" description="PHD-type" evidence="5">
    <location>
        <begin position="69"/>
        <end position="126"/>
    </location>
</feature>
<dbReference type="InterPro" id="IPR019786">
    <property type="entry name" value="Zinc_finger_PHD-type_CS"/>
</dbReference>
<dbReference type="PROSITE" id="PS50016">
    <property type="entry name" value="ZF_PHD_2"/>
    <property type="match status" value="1"/>
</dbReference>
<dbReference type="STRING" id="268474.A0A0V1N7G8"/>
<evidence type="ECO:0000256" key="1">
    <source>
        <dbReference type="ARBA" id="ARBA00022723"/>
    </source>
</evidence>
<sequence>MEPLIPLLTLFSAKITCEEIDIKQCKILNQAQGQEKPHMQSLLHQCGWNMHHSILMRMNKVASDLKNEERLCVICIETFTKEQDIWSCKVCSCVLHFSCVEKWSTVSKDSYVLFEGRWRCPGCRNSYSHIPTKKCFCGKRTEMKNETDEDFFSCGLKCGKPLLPKKVSTYWICPHVCRRVCHPGPCGKCMSFAAAPCYCGQIVKMGNCSELDNDRSVLFAEAVASTVAIGPVIEVDATRVSWNQCTTYHQSTDDHCNMAFHTLCS</sequence>
<dbReference type="InterPro" id="IPR034078">
    <property type="entry name" value="NFX1_fam"/>
</dbReference>
<dbReference type="PROSITE" id="PS50089">
    <property type="entry name" value="ZF_RING_2"/>
    <property type="match status" value="1"/>
</dbReference>
<accession>A0A0V1N7G8</accession>
<evidence type="ECO:0000313" key="7">
    <source>
        <dbReference type="EMBL" id="KRZ79959.1"/>
    </source>
</evidence>
<keyword evidence="1" id="KW-0479">Metal-binding</keyword>
<dbReference type="GO" id="GO:0008270">
    <property type="term" value="F:zinc ion binding"/>
    <property type="evidence" value="ECO:0007669"/>
    <property type="project" value="UniProtKB-KW"/>
</dbReference>
<keyword evidence="2 4" id="KW-0863">Zinc-finger</keyword>
<organism evidence="7 8">
    <name type="scientific">Trichinella papuae</name>
    <dbReference type="NCBI Taxonomy" id="268474"/>
    <lineage>
        <taxon>Eukaryota</taxon>
        <taxon>Metazoa</taxon>
        <taxon>Ecdysozoa</taxon>
        <taxon>Nematoda</taxon>
        <taxon>Enoplea</taxon>
        <taxon>Dorylaimia</taxon>
        <taxon>Trichinellida</taxon>
        <taxon>Trichinellidae</taxon>
        <taxon>Trichinella</taxon>
    </lineage>
</organism>
<dbReference type="GO" id="GO:0000977">
    <property type="term" value="F:RNA polymerase II transcription regulatory region sequence-specific DNA binding"/>
    <property type="evidence" value="ECO:0007669"/>
    <property type="project" value="TreeGrafter"/>
</dbReference>
<dbReference type="PANTHER" id="PTHR12360:SF12">
    <property type="entry name" value="TRANSCRIPTIONAL REPRESSOR NF-X1"/>
    <property type="match status" value="1"/>
</dbReference>
<keyword evidence="8" id="KW-1185">Reference proteome</keyword>
<dbReference type="InterPro" id="IPR011011">
    <property type="entry name" value="Znf_FYVE_PHD"/>
</dbReference>
<dbReference type="GO" id="GO:0000981">
    <property type="term" value="F:DNA-binding transcription factor activity, RNA polymerase II-specific"/>
    <property type="evidence" value="ECO:0007669"/>
    <property type="project" value="TreeGrafter"/>
</dbReference>
<evidence type="ECO:0000256" key="3">
    <source>
        <dbReference type="ARBA" id="ARBA00022833"/>
    </source>
</evidence>
<evidence type="ECO:0000256" key="2">
    <source>
        <dbReference type="ARBA" id="ARBA00022771"/>
    </source>
</evidence>
<protein>
    <submittedName>
        <fullName evidence="7">NF-X1-type zinc finger protein NFXL1</fullName>
    </submittedName>
</protein>
<dbReference type="Proteomes" id="UP000054843">
    <property type="component" value="Unassembled WGS sequence"/>
</dbReference>
<evidence type="ECO:0000313" key="8">
    <source>
        <dbReference type="Proteomes" id="UP000054843"/>
    </source>
</evidence>
<evidence type="ECO:0000259" key="5">
    <source>
        <dbReference type="PROSITE" id="PS50016"/>
    </source>
</evidence>
<dbReference type="PROSITE" id="PS01359">
    <property type="entry name" value="ZF_PHD_1"/>
    <property type="match status" value="1"/>
</dbReference>
<keyword evidence="3" id="KW-0862">Zinc</keyword>
<dbReference type="SUPFAM" id="SSF57903">
    <property type="entry name" value="FYVE/PHD zinc finger"/>
    <property type="match status" value="1"/>
</dbReference>
<evidence type="ECO:0000259" key="6">
    <source>
        <dbReference type="PROSITE" id="PS50089"/>
    </source>
</evidence>
<dbReference type="PANTHER" id="PTHR12360">
    <property type="entry name" value="NUCLEAR TRANSCRIPTION FACTOR, X-BOX BINDING 1 NFX1"/>
    <property type="match status" value="1"/>
</dbReference>
<name>A0A0V1N7G8_9BILA</name>
<dbReference type="InterPro" id="IPR001841">
    <property type="entry name" value="Znf_RING"/>
</dbReference>
<feature type="domain" description="RING-type" evidence="6">
    <location>
        <begin position="72"/>
        <end position="124"/>
    </location>
</feature>
<reference evidence="7 8" key="1">
    <citation type="submission" date="2015-01" db="EMBL/GenBank/DDBJ databases">
        <title>Evolution of Trichinella species and genotypes.</title>
        <authorList>
            <person name="Korhonen P.K."/>
            <person name="Edoardo P."/>
            <person name="Giuseppe L.R."/>
            <person name="Gasser R.B."/>
        </authorList>
    </citation>
    <scope>NUCLEOTIDE SEQUENCE [LARGE SCALE GENOMIC DNA]</scope>
    <source>
        <strain evidence="7">ISS1980</strain>
    </source>
</reference>
<evidence type="ECO:0000256" key="4">
    <source>
        <dbReference type="PROSITE-ProRule" id="PRU00175"/>
    </source>
</evidence>
<dbReference type="EMBL" id="JYDO01000004">
    <property type="protein sequence ID" value="KRZ79959.1"/>
    <property type="molecule type" value="Genomic_DNA"/>
</dbReference>
<dbReference type="GO" id="GO:0005634">
    <property type="term" value="C:nucleus"/>
    <property type="evidence" value="ECO:0007669"/>
    <property type="project" value="TreeGrafter"/>
</dbReference>
<gene>
    <name evidence="7" type="primary">NFXL1</name>
    <name evidence="7" type="ORF">T10_13713</name>
</gene>